<dbReference type="InParanoid" id="E3J3P3"/>
<dbReference type="GO" id="GO:0008270">
    <property type="term" value="F:zinc ion binding"/>
    <property type="evidence" value="ECO:0007669"/>
    <property type="project" value="InterPro"/>
</dbReference>
<dbReference type="InterPro" id="IPR036291">
    <property type="entry name" value="NAD(P)-bd_dom_sf"/>
</dbReference>
<gene>
    <name evidence="5" type="ordered locus">FraEuI1c_1313</name>
</gene>
<dbReference type="Proteomes" id="UP000002484">
    <property type="component" value="Chromosome"/>
</dbReference>
<evidence type="ECO:0000313" key="5">
    <source>
        <dbReference type="EMBL" id="ADP79380.1"/>
    </source>
</evidence>
<dbReference type="EMBL" id="CP002299">
    <property type="protein sequence ID" value="ADP79380.1"/>
    <property type="molecule type" value="Genomic_DNA"/>
</dbReference>
<dbReference type="SUPFAM" id="SSF50129">
    <property type="entry name" value="GroES-like"/>
    <property type="match status" value="1"/>
</dbReference>
<dbReference type="PANTHER" id="PTHR48106">
    <property type="entry name" value="QUINONE OXIDOREDUCTASE PIG3-RELATED"/>
    <property type="match status" value="1"/>
</dbReference>
<dbReference type="InterPro" id="IPR020843">
    <property type="entry name" value="ER"/>
</dbReference>
<evidence type="ECO:0000259" key="4">
    <source>
        <dbReference type="SMART" id="SM00829"/>
    </source>
</evidence>
<dbReference type="HOGENOM" id="CLU_026673_3_1_11"/>
<keyword evidence="2" id="KW-0560">Oxidoreductase</keyword>
<evidence type="ECO:0000313" key="6">
    <source>
        <dbReference type="Proteomes" id="UP000002484"/>
    </source>
</evidence>
<reference evidence="5 6" key="1">
    <citation type="submission" date="2010-10" db="EMBL/GenBank/DDBJ databases">
        <title>Complete sequence of Frankia sp. EuI1c.</title>
        <authorList>
            <consortium name="US DOE Joint Genome Institute"/>
            <person name="Lucas S."/>
            <person name="Copeland A."/>
            <person name="Lapidus A."/>
            <person name="Cheng J.-F."/>
            <person name="Bruce D."/>
            <person name="Goodwin L."/>
            <person name="Pitluck S."/>
            <person name="Chertkov O."/>
            <person name="Detter J.C."/>
            <person name="Han C."/>
            <person name="Tapia R."/>
            <person name="Land M."/>
            <person name="Hauser L."/>
            <person name="Jeffries C."/>
            <person name="Kyrpides N."/>
            <person name="Ivanova N."/>
            <person name="Mikhailova N."/>
            <person name="Beauchemin N."/>
            <person name="Sen A."/>
            <person name="Sur S.A."/>
            <person name="Gtari M."/>
            <person name="Wall L."/>
            <person name="Tisa L."/>
            <person name="Woyke T."/>
        </authorList>
    </citation>
    <scope>NUCLEOTIDE SEQUENCE [LARGE SCALE GENOMIC DNA]</scope>
    <source>
        <strain evidence="6">DSM 45817 / CECT 9037 / EuI1c</strain>
    </source>
</reference>
<dbReference type="GO" id="GO:0070402">
    <property type="term" value="F:NADPH binding"/>
    <property type="evidence" value="ECO:0007669"/>
    <property type="project" value="TreeGrafter"/>
</dbReference>
<protein>
    <submittedName>
        <fullName evidence="5">Alcohol dehydrogenase zinc-binding domain protein</fullName>
    </submittedName>
</protein>
<dbReference type="RefSeq" id="WP_013422500.1">
    <property type="nucleotide sequence ID" value="NC_014666.1"/>
</dbReference>
<dbReference type="PROSITE" id="PS01162">
    <property type="entry name" value="QOR_ZETA_CRYSTAL"/>
    <property type="match status" value="1"/>
</dbReference>
<dbReference type="FunCoup" id="E3J3P3">
    <property type="interactions" value="314"/>
</dbReference>
<dbReference type="Pfam" id="PF08240">
    <property type="entry name" value="ADH_N"/>
    <property type="match status" value="1"/>
</dbReference>
<dbReference type="eggNOG" id="COG0604">
    <property type="taxonomic scope" value="Bacteria"/>
</dbReference>
<dbReference type="InterPro" id="IPR002364">
    <property type="entry name" value="Quin_OxRdtase/zeta-crystal_CS"/>
</dbReference>
<dbReference type="GO" id="GO:0005829">
    <property type="term" value="C:cytosol"/>
    <property type="evidence" value="ECO:0007669"/>
    <property type="project" value="TreeGrafter"/>
</dbReference>
<dbReference type="InterPro" id="IPR013154">
    <property type="entry name" value="ADH-like_N"/>
</dbReference>
<dbReference type="KEGG" id="fri:FraEuI1c_1313"/>
<feature type="region of interest" description="Disordered" evidence="3">
    <location>
        <begin position="335"/>
        <end position="360"/>
    </location>
</feature>
<dbReference type="Gene3D" id="3.40.50.720">
    <property type="entry name" value="NAD(P)-binding Rossmann-like Domain"/>
    <property type="match status" value="1"/>
</dbReference>
<dbReference type="GO" id="GO:0035925">
    <property type="term" value="F:mRNA 3'-UTR AU-rich region binding"/>
    <property type="evidence" value="ECO:0007669"/>
    <property type="project" value="TreeGrafter"/>
</dbReference>
<proteinExistence type="predicted"/>
<sequence length="360" mass="36679">MRTVILRDFGGPDVLRLAETPAPEPGPGQVRIAVEAVSVGFAQTQMRQERFPAPMWRPTLPVVLGGDVVGVIDRLGPGVAAAAGAPRIGDRVGVFVLHGGYAERVVADIGGLVPIPADLDPAVATLLPGTGPIAAGLLDIGRLQPGESVLVHAAAGGIGHVALQLARRAGAGLIVATAGSPAKREFARSLGADVVVDYTQDGWPDRVRAATGGRGVDLILDGVGGNLLRAGVGLLAPLGRLVYYGSSDGGLDVPSISTMDLIGLKFVTGFALSAWRAARPTQFQAGLADLTAALRTGGVTCEVHARLPLSGAAEGHRIVESRAYRGRVVLLPSLPDADTGGRDHPRGPVLGEAAGSSAGR</sequence>
<name>E3J3P3_PSEI1</name>
<dbReference type="STRING" id="298654.FraEuI1c_1313"/>
<keyword evidence="1" id="KW-0521">NADP</keyword>
<dbReference type="Pfam" id="PF00107">
    <property type="entry name" value="ADH_zinc_N"/>
    <property type="match status" value="1"/>
</dbReference>
<dbReference type="OrthoDB" id="9780520at2"/>
<dbReference type="SMART" id="SM00829">
    <property type="entry name" value="PKS_ER"/>
    <property type="match status" value="1"/>
</dbReference>
<feature type="domain" description="Enoyl reductase (ER)" evidence="4">
    <location>
        <begin position="10"/>
        <end position="330"/>
    </location>
</feature>
<dbReference type="SUPFAM" id="SSF51735">
    <property type="entry name" value="NAD(P)-binding Rossmann-fold domains"/>
    <property type="match status" value="1"/>
</dbReference>
<dbReference type="InterPro" id="IPR011032">
    <property type="entry name" value="GroES-like_sf"/>
</dbReference>
<dbReference type="AlphaFoldDB" id="E3J3P3"/>
<dbReference type="PANTHER" id="PTHR48106:SF13">
    <property type="entry name" value="QUINONE OXIDOREDUCTASE-RELATED"/>
    <property type="match status" value="1"/>
</dbReference>
<accession>E3J3P3</accession>
<dbReference type="InterPro" id="IPR013149">
    <property type="entry name" value="ADH-like_C"/>
</dbReference>
<keyword evidence="6" id="KW-1185">Reference proteome</keyword>
<evidence type="ECO:0000256" key="1">
    <source>
        <dbReference type="ARBA" id="ARBA00022857"/>
    </source>
</evidence>
<dbReference type="Gene3D" id="3.90.180.10">
    <property type="entry name" value="Medium-chain alcohol dehydrogenases, catalytic domain"/>
    <property type="match status" value="1"/>
</dbReference>
<organism evidence="5 6">
    <name type="scientific">Pseudofrankia inefficax (strain DSM 45817 / CECT 9037 / DDB 130130 / EuI1c)</name>
    <name type="common">Frankia inefficax</name>
    <dbReference type="NCBI Taxonomy" id="298654"/>
    <lineage>
        <taxon>Bacteria</taxon>
        <taxon>Bacillati</taxon>
        <taxon>Actinomycetota</taxon>
        <taxon>Actinomycetes</taxon>
        <taxon>Frankiales</taxon>
        <taxon>Frankiaceae</taxon>
        <taxon>Pseudofrankia</taxon>
    </lineage>
</organism>
<evidence type="ECO:0000256" key="2">
    <source>
        <dbReference type="ARBA" id="ARBA00023002"/>
    </source>
</evidence>
<dbReference type="GO" id="GO:0003960">
    <property type="term" value="F:quinone reductase (NADPH) activity"/>
    <property type="evidence" value="ECO:0007669"/>
    <property type="project" value="TreeGrafter"/>
</dbReference>
<evidence type="ECO:0000256" key="3">
    <source>
        <dbReference type="SAM" id="MobiDB-lite"/>
    </source>
</evidence>